<dbReference type="CDD" id="cd00067">
    <property type="entry name" value="GAL4"/>
    <property type="match status" value="1"/>
</dbReference>
<dbReference type="SMART" id="SM00066">
    <property type="entry name" value="GAL4"/>
    <property type="match status" value="1"/>
</dbReference>
<dbReference type="PROSITE" id="PS00463">
    <property type="entry name" value="ZN2_CY6_FUNGAL_1"/>
    <property type="match status" value="1"/>
</dbReference>
<dbReference type="InterPro" id="IPR052400">
    <property type="entry name" value="Zn2-C6_fungal_TF"/>
</dbReference>
<dbReference type="AlphaFoldDB" id="A0AAN7HPK6"/>
<dbReference type="Pfam" id="PF00172">
    <property type="entry name" value="Zn_clus"/>
    <property type="match status" value="1"/>
</dbReference>
<dbReference type="GO" id="GO:0008270">
    <property type="term" value="F:zinc ion binding"/>
    <property type="evidence" value="ECO:0007669"/>
    <property type="project" value="InterPro"/>
</dbReference>
<accession>A0AAN7HPK6</accession>
<feature type="domain" description="Zn(2)-C6 fungal-type" evidence="2">
    <location>
        <begin position="41"/>
        <end position="71"/>
    </location>
</feature>
<dbReference type="InterPro" id="IPR036864">
    <property type="entry name" value="Zn2-C6_fun-type_DNA-bd_sf"/>
</dbReference>
<dbReference type="InterPro" id="IPR001138">
    <property type="entry name" value="Zn2Cys6_DnaBD"/>
</dbReference>
<dbReference type="Proteomes" id="UP001303647">
    <property type="component" value="Unassembled WGS sequence"/>
</dbReference>
<proteinExistence type="predicted"/>
<dbReference type="Gene3D" id="4.10.240.10">
    <property type="entry name" value="Zn(2)-C6 fungal-type DNA-binding domain"/>
    <property type="match status" value="1"/>
</dbReference>
<dbReference type="PANTHER" id="PTHR47657">
    <property type="entry name" value="STEROL REGULATORY ELEMENT-BINDING PROTEIN ECM22"/>
    <property type="match status" value="1"/>
</dbReference>
<dbReference type="Pfam" id="PF11951">
    <property type="entry name" value="Fungal_trans_2"/>
    <property type="match status" value="1"/>
</dbReference>
<dbReference type="SUPFAM" id="SSF57701">
    <property type="entry name" value="Zn2/Cys6 DNA-binding domain"/>
    <property type="match status" value="1"/>
</dbReference>
<dbReference type="PANTHER" id="PTHR47657:SF14">
    <property type="entry name" value="ZN(2)-C6 FUNGAL-TYPE DOMAIN-CONTAINING PROTEIN"/>
    <property type="match status" value="1"/>
</dbReference>
<comment type="caution">
    <text evidence="3">The sequence shown here is derived from an EMBL/GenBank/DDBJ whole genome shotgun (WGS) entry which is preliminary data.</text>
</comment>
<reference evidence="3" key="1">
    <citation type="journal article" date="2023" name="Mol. Phylogenet. Evol.">
        <title>Genome-scale phylogeny and comparative genomics of the fungal order Sordariales.</title>
        <authorList>
            <person name="Hensen N."/>
            <person name="Bonometti L."/>
            <person name="Westerberg I."/>
            <person name="Brannstrom I.O."/>
            <person name="Guillou S."/>
            <person name="Cros-Aarteil S."/>
            <person name="Calhoun S."/>
            <person name="Haridas S."/>
            <person name="Kuo A."/>
            <person name="Mondo S."/>
            <person name="Pangilinan J."/>
            <person name="Riley R."/>
            <person name="LaButti K."/>
            <person name="Andreopoulos B."/>
            <person name="Lipzen A."/>
            <person name="Chen C."/>
            <person name="Yan M."/>
            <person name="Daum C."/>
            <person name="Ng V."/>
            <person name="Clum A."/>
            <person name="Steindorff A."/>
            <person name="Ohm R.A."/>
            <person name="Martin F."/>
            <person name="Silar P."/>
            <person name="Natvig D.O."/>
            <person name="Lalanne C."/>
            <person name="Gautier V."/>
            <person name="Ament-Velasquez S.L."/>
            <person name="Kruys A."/>
            <person name="Hutchinson M.I."/>
            <person name="Powell A.J."/>
            <person name="Barry K."/>
            <person name="Miller A.N."/>
            <person name="Grigoriev I.V."/>
            <person name="Debuchy R."/>
            <person name="Gladieux P."/>
            <person name="Hiltunen Thoren M."/>
            <person name="Johannesson H."/>
        </authorList>
    </citation>
    <scope>NUCLEOTIDE SEQUENCE</scope>
    <source>
        <strain evidence="3">CBS 359.72</strain>
    </source>
</reference>
<gene>
    <name evidence="3" type="ORF">C7999DRAFT_41690</name>
</gene>
<keyword evidence="4" id="KW-1185">Reference proteome</keyword>
<evidence type="ECO:0000313" key="3">
    <source>
        <dbReference type="EMBL" id="KAK4246889.1"/>
    </source>
</evidence>
<organism evidence="3 4">
    <name type="scientific">Corynascus novoguineensis</name>
    <dbReference type="NCBI Taxonomy" id="1126955"/>
    <lineage>
        <taxon>Eukaryota</taxon>
        <taxon>Fungi</taxon>
        <taxon>Dikarya</taxon>
        <taxon>Ascomycota</taxon>
        <taxon>Pezizomycotina</taxon>
        <taxon>Sordariomycetes</taxon>
        <taxon>Sordariomycetidae</taxon>
        <taxon>Sordariales</taxon>
        <taxon>Chaetomiaceae</taxon>
        <taxon>Corynascus</taxon>
    </lineage>
</organism>
<evidence type="ECO:0000313" key="4">
    <source>
        <dbReference type="Proteomes" id="UP001303647"/>
    </source>
</evidence>
<protein>
    <submittedName>
        <fullName evidence="3">C6 transcription factor</fullName>
    </submittedName>
</protein>
<dbReference type="PROSITE" id="PS50048">
    <property type="entry name" value="ZN2_CY6_FUNGAL_2"/>
    <property type="match status" value="1"/>
</dbReference>
<sequence length="479" mass="53043">MEDTGTRFEPDFRVLSFQAQQGNVTARRYLKRKKHRKSKVGCLACKAKRVKCDEGKPHCSRCQRNKAHCTYGSPGNGVCPESSTSAIAPPNGRVCQPGTLINRCMTVSANLCSSPVVTGLEPPQGFGCHVGTPRIALLHHLQSVFPEIYLVGSTSTNSILALGVTRPFLLDALLAVSASHLRHQHPQCPSLYTKARRESRLAEHAQQALAVRSFRDALAASDSMDQQTADALVLTSMLLNLLTFAFGDDDEKGPVGSWIFCPGDPHRLSWFSLQLGLKPLLLATSRFRAGSILDWLYTSEQSPDEEGSGGAGDVCSMLNRELPSHWAALLTSGRKKGDHHETANDDDDDNNNDDVALLHKPALALACIIDVAPTAESFFLYVGFVGAIDMEFHFRNLLEAEDERAVWLFGCWLGFMGRFPFWWMRARVATEWRAICLWLDRTGKVRDRPGEEGLMWRLLMRDLELASCWPLGQPGGQVH</sequence>
<evidence type="ECO:0000259" key="2">
    <source>
        <dbReference type="PROSITE" id="PS50048"/>
    </source>
</evidence>
<dbReference type="GO" id="GO:0000981">
    <property type="term" value="F:DNA-binding transcription factor activity, RNA polymerase II-specific"/>
    <property type="evidence" value="ECO:0007669"/>
    <property type="project" value="InterPro"/>
</dbReference>
<dbReference type="InterPro" id="IPR021858">
    <property type="entry name" value="Fun_TF"/>
</dbReference>
<keyword evidence="1" id="KW-0539">Nucleus</keyword>
<reference evidence="3" key="2">
    <citation type="submission" date="2023-05" db="EMBL/GenBank/DDBJ databases">
        <authorList>
            <consortium name="Lawrence Berkeley National Laboratory"/>
            <person name="Steindorff A."/>
            <person name="Hensen N."/>
            <person name="Bonometti L."/>
            <person name="Westerberg I."/>
            <person name="Brannstrom I.O."/>
            <person name="Guillou S."/>
            <person name="Cros-Aarteil S."/>
            <person name="Calhoun S."/>
            <person name="Haridas S."/>
            <person name="Kuo A."/>
            <person name="Mondo S."/>
            <person name="Pangilinan J."/>
            <person name="Riley R."/>
            <person name="Labutti K."/>
            <person name="Andreopoulos B."/>
            <person name="Lipzen A."/>
            <person name="Chen C."/>
            <person name="Yanf M."/>
            <person name="Daum C."/>
            <person name="Ng V."/>
            <person name="Clum A."/>
            <person name="Ohm R."/>
            <person name="Martin F."/>
            <person name="Silar P."/>
            <person name="Natvig D."/>
            <person name="Lalanne C."/>
            <person name="Gautier V."/>
            <person name="Ament-Velasquez S.L."/>
            <person name="Kruys A."/>
            <person name="Hutchinson M.I."/>
            <person name="Powell A.J."/>
            <person name="Barry K."/>
            <person name="Miller A.N."/>
            <person name="Grigoriev I.V."/>
            <person name="Debuchy R."/>
            <person name="Gladieux P."/>
            <person name="Thoren M.H."/>
            <person name="Johannesson H."/>
        </authorList>
    </citation>
    <scope>NUCLEOTIDE SEQUENCE</scope>
    <source>
        <strain evidence="3">CBS 359.72</strain>
    </source>
</reference>
<dbReference type="EMBL" id="MU857664">
    <property type="protein sequence ID" value="KAK4246889.1"/>
    <property type="molecule type" value="Genomic_DNA"/>
</dbReference>
<name>A0AAN7HPK6_9PEZI</name>
<evidence type="ECO:0000256" key="1">
    <source>
        <dbReference type="ARBA" id="ARBA00023242"/>
    </source>
</evidence>